<sequence length="982" mass="109418">MSDFSPGQRWISDGEAELGLGTILNVDARSVTVLFGASQETRTYSSRNAPLTRVAFGSGDRIQSTEGWQMTVDDSKEVGGLIVYIGEDDAGALCELPEARLADTMQFDQARDRLLTGQVDRNDWFDLRFRTLHHHHRIEQNPALGLAGPRIDLIPHQLYIADEVARRHAPRVLLADEVGLGKTIEAGLILHRLLLTGRAERALILVPASLTHQWLVELLRRFALEVTLLDEQQSQAHGDANPFEAGQLVLASQDWLFANPHRQQQAQTCDWDLLIVDEAHHLDWSPEQSGPGYACVEHLAARVPGMLLLTATPEQMGLASHFARLRLLDPDRYHSLEAFREEEAHYVEVAEAIDALDRLPGEAADCERVAAVIHEPDSLALLDTLADPERGDDQRAAARAQLRDQLLDRHGTGRVMFRNGRRHVGGFPERRLHVTELEAPSAYRRVLRRLARDEDYLDELLIETGLDHPEVLIYPDAMYRAMTDDPLNTEPWWQFDPRVSWLLERLADDGETGFAGDKALVIAHDRETAQGLAEGLRVLGGYQAPVFHEGLSLVERDRAAAAFADEEEGCQVLVCSEIGSEGRNFQFCRHLVMFDLPLHPDQLEQRIGRLDRIGQRHAIEIHAPVFTGSPGEKLLRWYHRGLDAFGAPHGLGSEIHAAFGDTLADSLLDDESLDEVIEETRALFDAKLEERDAGRNRLLELNACRHDRAEAVIAAIRELDADKALARYLDQALDIFGVDSQDIGGGIQHLQPSPQMLDGLPGLVKGEEGFSATFSRERALARDDVQRLSWEHPLLREMMGRILGGAMGNTALALLKHPTIPAGRLMVELVFRTHCPAPKRLHLNRFLPPTAVRVLLDESGANLTAKISFTGLSKAVKKVKKAVARDLIKSRHDQLRELLDGAETEAQRELPSIVEAAQGRMRAELDAELARLEALSRLNPAVRADELEALRRERAELDAAIEATRLRLDAVRVIVTVGDDAR</sequence>
<evidence type="ECO:0000256" key="6">
    <source>
        <dbReference type="ARBA" id="ARBA00023125"/>
    </source>
</evidence>
<comment type="similarity">
    <text evidence="9">Belongs to the SNF2/RAD54 helicase family. RapA subfamily.</text>
</comment>
<keyword evidence="2 9" id="KW-0378">Hydrolase</keyword>
<dbReference type="CDD" id="cd18793">
    <property type="entry name" value="SF2_C_SNF"/>
    <property type="match status" value="1"/>
</dbReference>
<dbReference type="RefSeq" id="WP_138181629.1">
    <property type="nucleotide sequence ID" value="NZ_VBUI01000016.1"/>
</dbReference>
<keyword evidence="1 9" id="KW-0547">Nucleotide-binding</keyword>
<dbReference type="Pfam" id="PF00271">
    <property type="entry name" value="Helicase_C"/>
    <property type="match status" value="1"/>
</dbReference>
<dbReference type="InterPro" id="IPR040766">
    <property type="entry name" value="Tudor_2_RapA"/>
</dbReference>
<dbReference type="GO" id="GO:0003677">
    <property type="term" value="F:DNA binding"/>
    <property type="evidence" value="ECO:0007669"/>
    <property type="project" value="UniProtKB-KW"/>
</dbReference>
<dbReference type="InterPro" id="IPR049730">
    <property type="entry name" value="SNF2/RAD54-like_C"/>
</dbReference>
<keyword evidence="3 9" id="KW-0347">Helicase</keyword>
<name>A0A5R8MFS5_9GAMM</name>
<comment type="caution">
    <text evidence="12">The sequence shown here is derived from an EMBL/GenBank/DDBJ whole genome shotgun (WGS) entry which is preliminary data.</text>
</comment>
<dbReference type="NCBIfam" id="NF003426">
    <property type="entry name" value="PRK04914.1"/>
    <property type="match status" value="1"/>
</dbReference>
<evidence type="ECO:0000256" key="7">
    <source>
        <dbReference type="ARBA" id="ARBA00023159"/>
    </source>
</evidence>
<keyword evidence="13" id="KW-1185">Reference proteome</keyword>
<dbReference type="PROSITE" id="PS51192">
    <property type="entry name" value="HELICASE_ATP_BIND_1"/>
    <property type="match status" value="1"/>
</dbReference>
<feature type="domain" description="Helicase C-terminal" evidence="11">
    <location>
        <begin position="498"/>
        <end position="684"/>
    </location>
</feature>
<keyword evidence="4 9" id="KW-0067">ATP-binding</keyword>
<dbReference type="Pfam" id="PF00176">
    <property type="entry name" value="SNF2-rel_dom"/>
    <property type="match status" value="1"/>
</dbReference>
<evidence type="ECO:0000256" key="1">
    <source>
        <dbReference type="ARBA" id="ARBA00022741"/>
    </source>
</evidence>
<dbReference type="InterPro" id="IPR001650">
    <property type="entry name" value="Helicase_C-like"/>
</dbReference>
<dbReference type="Gene3D" id="2.30.30.140">
    <property type="match status" value="1"/>
</dbReference>
<keyword evidence="7 9" id="KW-0010">Activator</keyword>
<dbReference type="PANTHER" id="PTHR45766:SF6">
    <property type="entry name" value="SWI_SNF-RELATED MATRIX-ASSOCIATED ACTIN-DEPENDENT REGULATOR OF CHROMATIN SUBFAMILY A-LIKE PROTEIN 1"/>
    <property type="match status" value="1"/>
</dbReference>
<dbReference type="HAMAP" id="MF_01821">
    <property type="entry name" value="Helicase_RapA"/>
    <property type="match status" value="1"/>
</dbReference>
<gene>
    <name evidence="9 12" type="primary">rapA</name>
    <name evidence="12" type="ORF">FEI13_11325</name>
</gene>
<dbReference type="PANTHER" id="PTHR45766">
    <property type="entry name" value="DNA ANNEALING HELICASE AND ENDONUCLEASE ZRANB3 FAMILY MEMBER"/>
    <property type="match status" value="1"/>
</dbReference>
<dbReference type="InterPro" id="IPR022737">
    <property type="entry name" value="RapA_C"/>
</dbReference>
<dbReference type="Gene3D" id="3.40.50.10810">
    <property type="entry name" value="Tandem AAA-ATPase domain"/>
    <property type="match status" value="1"/>
</dbReference>
<dbReference type="InterPro" id="IPR023949">
    <property type="entry name" value="Helicase_RapA"/>
</dbReference>
<evidence type="ECO:0000313" key="12">
    <source>
        <dbReference type="EMBL" id="TLF49535.1"/>
    </source>
</evidence>
<evidence type="ECO:0000256" key="4">
    <source>
        <dbReference type="ARBA" id="ARBA00022840"/>
    </source>
</evidence>
<dbReference type="InterPro" id="IPR057342">
    <property type="entry name" value="DEXDc_RapA"/>
</dbReference>
<accession>A0A5R8MFS5</accession>
<dbReference type="GO" id="GO:0005524">
    <property type="term" value="F:ATP binding"/>
    <property type="evidence" value="ECO:0007669"/>
    <property type="project" value="UniProtKB-UniRule"/>
</dbReference>
<dbReference type="GO" id="GO:0016817">
    <property type="term" value="F:hydrolase activity, acting on acid anhydrides"/>
    <property type="evidence" value="ECO:0007669"/>
    <property type="project" value="InterPro"/>
</dbReference>
<dbReference type="Pfam" id="PF12137">
    <property type="entry name" value="RapA_C"/>
    <property type="match status" value="1"/>
</dbReference>
<keyword evidence="6 9" id="KW-0238">DNA-binding</keyword>
<dbReference type="AlphaFoldDB" id="A0A5R8MFS5"/>
<protein>
    <recommendedName>
        <fullName evidence="9">RNA polymerase-associated protein RapA</fullName>
        <ecNumber evidence="9">3.6.4.-</ecNumber>
    </recommendedName>
    <alternativeName>
        <fullName evidence="9">ATP-dependent helicase HepA</fullName>
    </alternativeName>
</protein>
<dbReference type="SMART" id="SM00490">
    <property type="entry name" value="HELICc"/>
    <property type="match status" value="1"/>
</dbReference>
<dbReference type="CDD" id="cd18011">
    <property type="entry name" value="DEXDc_RapA"/>
    <property type="match status" value="1"/>
</dbReference>
<comment type="subunit">
    <text evidence="9">Interacts with the RNAP. Has a higher affinity for the core RNAP than for the holoenzyme. Its ATPase activity is stimulated by binding to RNAP.</text>
</comment>
<feature type="short sequence motif" description="DEAH box" evidence="9">
    <location>
        <begin position="277"/>
        <end position="280"/>
    </location>
</feature>
<dbReference type="OrthoDB" id="9814088at2"/>
<dbReference type="InterPro" id="IPR040765">
    <property type="entry name" value="Tudor_1_RapA"/>
</dbReference>
<evidence type="ECO:0000313" key="13">
    <source>
        <dbReference type="Proteomes" id="UP000306973"/>
    </source>
</evidence>
<dbReference type="PROSITE" id="PS51194">
    <property type="entry name" value="HELICASE_CTER"/>
    <property type="match status" value="1"/>
</dbReference>
<feature type="domain" description="Helicase ATP-binding" evidence="10">
    <location>
        <begin position="163"/>
        <end position="331"/>
    </location>
</feature>
<dbReference type="Proteomes" id="UP000306973">
    <property type="component" value="Unassembled WGS sequence"/>
</dbReference>
<organism evidence="12 13">
    <name type="scientific">Halomonas urmiana</name>
    <dbReference type="NCBI Taxonomy" id="490901"/>
    <lineage>
        <taxon>Bacteria</taxon>
        <taxon>Pseudomonadati</taxon>
        <taxon>Pseudomonadota</taxon>
        <taxon>Gammaproteobacteria</taxon>
        <taxon>Oceanospirillales</taxon>
        <taxon>Halomonadaceae</taxon>
        <taxon>Halomonas</taxon>
    </lineage>
</organism>
<dbReference type="Gene3D" id="3.30.360.80">
    <property type="match status" value="1"/>
</dbReference>
<proteinExistence type="inferred from homology"/>
<dbReference type="EMBL" id="VBUI01000016">
    <property type="protein sequence ID" value="TLF49535.1"/>
    <property type="molecule type" value="Genomic_DNA"/>
</dbReference>
<evidence type="ECO:0000256" key="9">
    <source>
        <dbReference type="HAMAP-Rule" id="MF_01821"/>
    </source>
</evidence>
<dbReference type="Gene3D" id="3.40.50.300">
    <property type="entry name" value="P-loop containing nucleotide triphosphate hydrolases"/>
    <property type="match status" value="1"/>
</dbReference>
<keyword evidence="8 9" id="KW-0804">Transcription</keyword>
<dbReference type="InterPro" id="IPR014001">
    <property type="entry name" value="Helicase_ATP-bd"/>
</dbReference>
<dbReference type="Gene3D" id="2.30.30.930">
    <property type="match status" value="1"/>
</dbReference>
<comment type="function">
    <text evidence="9">Transcription regulator that activates transcription by stimulating RNA polymerase (RNAP) recycling in case of stress conditions such as supercoiled DNA or high salt concentrations. Probably acts by releasing the RNAP, when it is trapped or immobilized on tightly supercoiled DNA. Does not activate transcription on linear DNA. Probably not involved in DNA repair.</text>
</comment>
<dbReference type="SMART" id="SM00487">
    <property type="entry name" value="DEXDc"/>
    <property type="match status" value="1"/>
</dbReference>
<evidence type="ECO:0000259" key="11">
    <source>
        <dbReference type="PROSITE" id="PS51194"/>
    </source>
</evidence>
<feature type="binding site" evidence="9">
    <location>
        <begin position="176"/>
        <end position="183"/>
    </location>
    <ligand>
        <name>ATP</name>
        <dbReference type="ChEBI" id="CHEBI:30616"/>
    </ligand>
</feature>
<dbReference type="Gene3D" id="6.10.140.1500">
    <property type="match status" value="1"/>
</dbReference>
<dbReference type="InterPro" id="IPR027417">
    <property type="entry name" value="P-loop_NTPase"/>
</dbReference>
<dbReference type="InterPro" id="IPR000330">
    <property type="entry name" value="SNF2_N"/>
</dbReference>
<dbReference type="GO" id="GO:0006355">
    <property type="term" value="P:regulation of DNA-templated transcription"/>
    <property type="evidence" value="ECO:0007669"/>
    <property type="project" value="UniProtKB-UniRule"/>
</dbReference>
<keyword evidence="5 9" id="KW-0805">Transcription regulation</keyword>
<dbReference type="EC" id="3.6.4.-" evidence="9"/>
<dbReference type="InterPro" id="IPR038718">
    <property type="entry name" value="SNF2-like_sf"/>
</dbReference>
<dbReference type="SUPFAM" id="SSF52540">
    <property type="entry name" value="P-loop containing nucleoside triphosphate hydrolases"/>
    <property type="match status" value="2"/>
</dbReference>
<dbReference type="GO" id="GO:0004386">
    <property type="term" value="F:helicase activity"/>
    <property type="evidence" value="ECO:0007669"/>
    <property type="project" value="UniProtKB-UniRule"/>
</dbReference>
<evidence type="ECO:0000256" key="2">
    <source>
        <dbReference type="ARBA" id="ARBA00022801"/>
    </source>
</evidence>
<evidence type="ECO:0000256" key="5">
    <source>
        <dbReference type="ARBA" id="ARBA00023015"/>
    </source>
</evidence>
<evidence type="ECO:0000256" key="8">
    <source>
        <dbReference type="ARBA" id="ARBA00023163"/>
    </source>
</evidence>
<evidence type="ECO:0000259" key="10">
    <source>
        <dbReference type="PROSITE" id="PS51192"/>
    </source>
</evidence>
<dbReference type="Pfam" id="PF18337">
    <property type="entry name" value="Tudor_RapA"/>
    <property type="match status" value="1"/>
</dbReference>
<reference evidence="12 13" key="1">
    <citation type="journal article" date="2007" name="Int. J. Syst. Evol. Microbiol.">
        <title>Halomonas saccharevitans sp. nov., Halomonas arcis sp. nov. and Halomonas subterranea sp. nov., halophilic bacteria isolated from hypersaline environments of China.</title>
        <authorList>
            <person name="Xu X.W."/>
            <person name="Wu Y.H."/>
            <person name="Zhou Z."/>
            <person name="Wang C.S."/>
            <person name="Zhou Y.G."/>
            <person name="Zhang H.B."/>
            <person name="Wang Y."/>
            <person name="Wu M."/>
        </authorList>
    </citation>
    <scope>NUCLEOTIDE SEQUENCE [LARGE SCALE GENOMIC DNA]</scope>
    <source>
        <strain evidence="12 13">TBZ3</strain>
    </source>
</reference>
<evidence type="ECO:0000256" key="3">
    <source>
        <dbReference type="ARBA" id="ARBA00022806"/>
    </source>
</evidence>
<dbReference type="Pfam" id="PF18339">
    <property type="entry name" value="Tudor_1_RapA"/>
    <property type="match status" value="1"/>
</dbReference>